<dbReference type="EnsemblPlants" id="AES80426">
    <property type="protein sequence ID" value="AES80426"/>
    <property type="gene ID" value="MTR_7g080420"/>
</dbReference>
<sequence length="89" mass="10077">MDVIIGYALQIDGDRDKLQIERQRHHLQIRALRLVAANGVYQVSVGKHVRKVYGEETRVKSFFPFSAPIFVNFLGGVCFKVKNDISGNT</sequence>
<dbReference type="HOGENOM" id="CLU_2458236_0_0_1"/>
<organism evidence="1 3">
    <name type="scientific">Medicago truncatula</name>
    <name type="common">Barrel medic</name>
    <name type="synonym">Medicago tribuloides</name>
    <dbReference type="NCBI Taxonomy" id="3880"/>
    <lineage>
        <taxon>Eukaryota</taxon>
        <taxon>Viridiplantae</taxon>
        <taxon>Streptophyta</taxon>
        <taxon>Embryophyta</taxon>
        <taxon>Tracheophyta</taxon>
        <taxon>Spermatophyta</taxon>
        <taxon>Magnoliopsida</taxon>
        <taxon>eudicotyledons</taxon>
        <taxon>Gunneridae</taxon>
        <taxon>Pentapetalae</taxon>
        <taxon>rosids</taxon>
        <taxon>fabids</taxon>
        <taxon>Fabales</taxon>
        <taxon>Fabaceae</taxon>
        <taxon>Papilionoideae</taxon>
        <taxon>50 kb inversion clade</taxon>
        <taxon>NPAAA clade</taxon>
        <taxon>Hologalegina</taxon>
        <taxon>IRL clade</taxon>
        <taxon>Trifolieae</taxon>
        <taxon>Medicago</taxon>
    </lineage>
</organism>
<evidence type="ECO:0000313" key="2">
    <source>
        <dbReference type="EnsemblPlants" id="AES80426"/>
    </source>
</evidence>
<dbReference type="PaxDb" id="3880-AES80426"/>
<evidence type="ECO:0000313" key="1">
    <source>
        <dbReference type="EMBL" id="AES80426.1"/>
    </source>
</evidence>
<reference evidence="2" key="3">
    <citation type="submission" date="2015-04" db="UniProtKB">
        <authorList>
            <consortium name="EnsemblPlants"/>
        </authorList>
    </citation>
    <scope>IDENTIFICATION</scope>
    <source>
        <strain evidence="2">cv. Jemalong A17</strain>
    </source>
</reference>
<evidence type="ECO:0000313" key="3">
    <source>
        <dbReference type="Proteomes" id="UP000002051"/>
    </source>
</evidence>
<dbReference type="EMBL" id="CM001223">
    <property type="protein sequence ID" value="AES80426.1"/>
    <property type="molecule type" value="Genomic_DNA"/>
</dbReference>
<name>G7KSD7_MEDTR</name>
<keyword evidence="3" id="KW-1185">Reference proteome</keyword>
<accession>G7KSD7</accession>
<gene>
    <name evidence="1" type="ordered locus">MTR_7g080420</name>
</gene>
<proteinExistence type="predicted"/>
<reference evidence="1 3" key="1">
    <citation type="journal article" date="2011" name="Nature">
        <title>The Medicago genome provides insight into the evolution of rhizobial symbioses.</title>
        <authorList>
            <person name="Young N.D."/>
            <person name="Debelle F."/>
            <person name="Oldroyd G.E."/>
            <person name="Geurts R."/>
            <person name="Cannon S.B."/>
            <person name="Udvardi M.K."/>
            <person name="Benedito V.A."/>
            <person name="Mayer K.F."/>
            <person name="Gouzy J."/>
            <person name="Schoof H."/>
            <person name="Van de Peer Y."/>
            <person name="Proost S."/>
            <person name="Cook D.R."/>
            <person name="Meyers B.C."/>
            <person name="Spannagl M."/>
            <person name="Cheung F."/>
            <person name="De Mita S."/>
            <person name="Krishnakumar V."/>
            <person name="Gundlach H."/>
            <person name="Zhou S."/>
            <person name="Mudge J."/>
            <person name="Bharti A.K."/>
            <person name="Murray J.D."/>
            <person name="Naoumkina M.A."/>
            <person name="Rosen B."/>
            <person name="Silverstein K.A."/>
            <person name="Tang H."/>
            <person name="Rombauts S."/>
            <person name="Zhao P.X."/>
            <person name="Zhou P."/>
            <person name="Barbe V."/>
            <person name="Bardou P."/>
            <person name="Bechner M."/>
            <person name="Bellec A."/>
            <person name="Berger A."/>
            <person name="Berges H."/>
            <person name="Bidwell S."/>
            <person name="Bisseling T."/>
            <person name="Choisne N."/>
            <person name="Couloux A."/>
            <person name="Denny R."/>
            <person name="Deshpande S."/>
            <person name="Dai X."/>
            <person name="Doyle J.J."/>
            <person name="Dudez A.M."/>
            <person name="Farmer A.D."/>
            <person name="Fouteau S."/>
            <person name="Franken C."/>
            <person name="Gibelin C."/>
            <person name="Gish J."/>
            <person name="Goldstein S."/>
            <person name="Gonzalez A.J."/>
            <person name="Green P.J."/>
            <person name="Hallab A."/>
            <person name="Hartog M."/>
            <person name="Hua A."/>
            <person name="Humphray S.J."/>
            <person name="Jeong D.H."/>
            <person name="Jing Y."/>
            <person name="Jocker A."/>
            <person name="Kenton S.M."/>
            <person name="Kim D.J."/>
            <person name="Klee K."/>
            <person name="Lai H."/>
            <person name="Lang C."/>
            <person name="Lin S."/>
            <person name="Macmil S.L."/>
            <person name="Magdelenat G."/>
            <person name="Matthews L."/>
            <person name="McCorrison J."/>
            <person name="Monaghan E.L."/>
            <person name="Mun J.H."/>
            <person name="Najar F.Z."/>
            <person name="Nicholson C."/>
            <person name="Noirot C."/>
            <person name="O'Bleness M."/>
            <person name="Paule C.R."/>
            <person name="Poulain J."/>
            <person name="Prion F."/>
            <person name="Qin B."/>
            <person name="Qu C."/>
            <person name="Retzel E.F."/>
            <person name="Riddle C."/>
            <person name="Sallet E."/>
            <person name="Samain S."/>
            <person name="Samson N."/>
            <person name="Sanders I."/>
            <person name="Saurat O."/>
            <person name="Scarpelli C."/>
            <person name="Schiex T."/>
            <person name="Segurens B."/>
            <person name="Severin A.J."/>
            <person name="Sherrier D.J."/>
            <person name="Shi R."/>
            <person name="Sims S."/>
            <person name="Singer S.R."/>
            <person name="Sinharoy S."/>
            <person name="Sterck L."/>
            <person name="Viollet A."/>
            <person name="Wang B.B."/>
            <person name="Wang K."/>
            <person name="Wang M."/>
            <person name="Wang X."/>
            <person name="Warfsmann J."/>
            <person name="Weissenbach J."/>
            <person name="White D.D."/>
            <person name="White J.D."/>
            <person name="Wiley G.B."/>
            <person name="Wincker P."/>
            <person name="Xing Y."/>
            <person name="Yang L."/>
            <person name="Yao Z."/>
            <person name="Ying F."/>
            <person name="Zhai J."/>
            <person name="Zhou L."/>
            <person name="Zuber A."/>
            <person name="Denarie J."/>
            <person name="Dixon R.A."/>
            <person name="May G.D."/>
            <person name="Schwartz D.C."/>
            <person name="Rogers J."/>
            <person name="Quetier F."/>
            <person name="Town C.D."/>
            <person name="Roe B.A."/>
        </authorList>
    </citation>
    <scope>NUCLEOTIDE SEQUENCE [LARGE SCALE GENOMIC DNA]</scope>
    <source>
        <strain evidence="1">A17</strain>
        <strain evidence="2 3">cv. Jemalong A17</strain>
    </source>
</reference>
<protein>
    <submittedName>
        <fullName evidence="1 2">Uncharacterized protein</fullName>
    </submittedName>
</protein>
<dbReference type="AlphaFoldDB" id="G7KSD7"/>
<reference evidence="1 3" key="2">
    <citation type="journal article" date="2014" name="BMC Genomics">
        <title>An improved genome release (version Mt4.0) for the model legume Medicago truncatula.</title>
        <authorList>
            <person name="Tang H."/>
            <person name="Krishnakumar V."/>
            <person name="Bidwell S."/>
            <person name="Rosen B."/>
            <person name="Chan A."/>
            <person name="Zhou S."/>
            <person name="Gentzbittel L."/>
            <person name="Childs K.L."/>
            <person name="Yandell M."/>
            <person name="Gundlach H."/>
            <person name="Mayer K.F."/>
            <person name="Schwartz D.C."/>
            <person name="Town C.D."/>
        </authorList>
    </citation>
    <scope>GENOME REANNOTATION</scope>
    <source>
        <strain evidence="2 3">cv. Jemalong A17</strain>
    </source>
</reference>
<dbReference type="Proteomes" id="UP000002051">
    <property type="component" value="Unassembled WGS sequence"/>
</dbReference>